<dbReference type="SUPFAM" id="SSF55486">
    <property type="entry name" value="Metalloproteases ('zincins'), catalytic domain"/>
    <property type="match status" value="1"/>
</dbReference>
<proteinExistence type="predicted"/>
<dbReference type="AlphaFoldDB" id="A0A5Q2N611"/>
<dbReference type="Proteomes" id="UP000366051">
    <property type="component" value="Chromosome"/>
</dbReference>
<dbReference type="GO" id="GO:0008237">
    <property type="term" value="F:metallopeptidase activity"/>
    <property type="evidence" value="ECO:0007669"/>
    <property type="project" value="InterPro"/>
</dbReference>
<dbReference type="GO" id="GO:0008270">
    <property type="term" value="F:zinc ion binding"/>
    <property type="evidence" value="ECO:0007669"/>
    <property type="project" value="InterPro"/>
</dbReference>
<reference evidence="5" key="1">
    <citation type="submission" date="2019-11" db="EMBL/GenBank/DDBJ databases">
        <title>Genome sequence of Heliorestis convoluta strain HH, an alkaliphilic and minimalistic phototrophic bacterium from a soda lake in Egypt.</title>
        <authorList>
            <person name="Dewey E.D."/>
            <person name="Stokes L.M."/>
            <person name="Burchell B.M."/>
            <person name="Shaffer K.N."/>
            <person name="Huntington A.M."/>
            <person name="Baker J.M."/>
            <person name="Nadendla S."/>
            <person name="Giglio M.G."/>
            <person name="Touchman J.W."/>
            <person name="Blankenship R.E."/>
            <person name="Madigan M.T."/>
            <person name="Sattley W.M."/>
        </authorList>
    </citation>
    <scope>NUCLEOTIDE SEQUENCE [LARGE SCALE GENOMIC DNA]</scope>
    <source>
        <strain evidence="5">HH</strain>
    </source>
</reference>
<dbReference type="InterPro" id="IPR027268">
    <property type="entry name" value="Peptidase_M4/M1_CTD_sf"/>
</dbReference>
<feature type="binding site" evidence="2">
    <location>
        <position position="385"/>
    </location>
    <ligand>
        <name>Zn(2+)</name>
        <dbReference type="ChEBI" id="CHEBI:29105"/>
        <note>catalytic</note>
    </ligand>
</feature>
<protein>
    <submittedName>
        <fullName evidence="4">M1 family peptidase</fullName>
    </submittedName>
</protein>
<evidence type="ECO:0000256" key="1">
    <source>
        <dbReference type="PIRSR" id="PIRSR634015-1"/>
    </source>
</evidence>
<feature type="active site" description="Proton acceptor" evidence="1">
    <location>
        <position position="382"/>
    </location>
</feature>
<accession>A0A5Q2N611</accession>
<dbReference type="CDD" id="cd09604">
    <property type="entry name" value="M1_APN_like"/>
    <property type="match status" value="1"/>
</dbReference>
<evidence type="ECO:0000313" key="4">
    <source>
        <dbReference type="EMBL" id="QGG49319.1"/>
    </source>
</evidence>
<feature type="domain" description="Peptidase M1 membrane alanine aminopeptidase" evidence="3">
    <location>
        <begin position="319"/>
        <end position="524"/>
    </location>
</feature>
<dbReference type="InterPro" id="IPR014782">
    <property type="entry name" value="Peptidase_M1_dom"/>
</dbReference>
<dbReference type="Pfam" id="PF01433">
    <property type="entry name" value="Peptidase_M1"/>
    <property type="match status" value="1"/>
</dbReference>
<dbReference type="PANTHER" id="PTHR45726:SF3">
    <property type="entry name" value="LEUKOTRIENE A-4 HYDROLASE"/>
    <property type="match status" value="1"/>
</dbReference>
<evidence type="ECO:0000259" key="3">
    <source>
        <dbReference type="Pfam" id="PF01433"/>
    </source>
</evidence>
<organism evidence="4 5">
    <name type="scientific">Heliorestis convoluta</name>
    <dbReference type="NCBI Taxonomy" id="356322"/>
    <lineage>
        <taxon>Bacteria</taxon>
        <taxon>Bacillati</taxon>
        <taxon>Bacillota</taxon>
        <taxon>Clostridia</taxon>
        <taxon>Eubacteriales</taxon>
        <taxon>Heliobacteriaceae</taxon>
        <taxon>Heliorestis</taxon>
    </lineage>
</organism>
<keyword evidence="2" id="KW-0479">Metal-binding</keyword>
<dbReference type="PANTHER" id="PTHR45726">
    <property type="entry name" value="LEUKOTRIENE A-4 HYDROLASE"/>
    <property type="match status" value="1"/>
</dbReference>
<dbReference type="InterPro" id="IPR034015">
    <property type="entry name" value="M1_LTA4H"/>
</dbReference>
<keyword evidence="2" id="KW-0862">Zinc</keyword>
<sequence length="657" mass="74816">MEKESSKMKLRTILSSFIFLFFVVSSPVNGASEKNSFSLSMPDTDPALHYAIDCTFSPSLSAIDGKVTISWRHPGQVPLSEIALHLYQNAFSPGSTFMNHSLGLHRGHQASSMQRGYVEIFSISYHTPEGSKDITSTLQYIQPDDNNHLDQTLALVQLPDSLQPEQLLEITISFRTHLPAIFARSGTAEPFVMAGQWYPKLAAYELAGQRGRAHEGFNLHQYHSNSEFFANFANYDVRITVPKEYIVGATGEEVTEPIHQNGEKQYHFAQRWIHDFSWAADPRFLVYHDVFQPDSGEPIMVQLFTRKEHAHMANRQLEAVLGTLNELQSLFGTYPYRTVTIVDPPGDAAGAGGMEYPTLITGGTPLLSHRRSMEPERVLVHEMIHQYWYGLVATNEFEEPWLDEGFTTYTEGKILSRLYGDSRSSFSLFGQPMLPLPLSTESPGLFRTVLQPFVLDPIDLPAWEFASSRSYATSVYYRAALLLYSLEGFIGEEKMFDVLSTYYQRWAFRHPGTDDFIAIVKEKGSVEAAQFLRESLEKDSYLDYAIGDISPVGTPEGLNWTIRIDRRGEIIAPVDILIVHHNGQKELYHWSGKERYHQIQVPYSTAPLAIHIDPEERLPLDINRLNNDWTQERPWWPALRWTLFLTLYYQSLLTLGL</sequence>
<dbReference type="EMBL" id="CP045875">
    <property type="protein sequence ID" value="QGG49319.1"/>
    <property type="molecule type" value="Genomic_DNA"/>
</dbReference>
<comment type="cofactor">
    <cofactor evidence="2">
        <name>Zn(2+)</name>
        <dbReference type="ChEBI" id="CHEBI:29105"/>
    </cofactor>
    <text evidence="2">Binds 1 zinc ion per subunit.</text>
</comment>
<dbReference type="Gene3D" id="1.10.390.10">
    <property type="entry name" value="Neutral Protease Domain 2"/>
    <property type="match status" value="1"/>
</dbReference>
<gene>
    <name evidence="4" type="ORF">FTV88_3253</name>
</gene>
<feature type="active site" description="Proton donor" evidence="1">
    <location>
        <position position="476"/>
    </location>
</feature>
<feature type="binding site" evidence="2">
    <location>
        <position position="381"/>
    </location>
    <ligand>
        <name>Zn(2+)</name>
        <dbReference type="ChEBI" id="CHEBI:29105"/>
        <note>catalytic</note>
    </ligand>
</feature>
<evidence type="ECO:0000313" key="5">
    <source>
        <dbReference type="Proteomes" id="UP000366051"/>
    </source>
</evidence>
<keyword evidence="5" id="KW-1185">Reference proteome</keyword>
<dbReference type="InterPro" id="IPR042097">
    <property type="entry name" value="Aminopeptidase_N-like_N_sf"/>
</dbReference>
<dbReference type="KEGG" id="hcv:FTV88_3253"/>
<feature type="binding site" evidence="2">
    <location>
        <position position="404"/>
    </location>
    <ligand>
        <name>Zn(2+)</name>
        <dbReference type="ChEBI" id="CHEBI:29105"/>
        <note>catalytic</note>
    </ligand>
</feature>
<name>A0A5Q2N611_9FIRM</name>
<dbReference type="SUPFAM" id="SSF63737">
    <property type="entry name" value="Leukotriene A4 hydrolase N-terminal domain"/>
    <property type="match status" value="1"/>
</dbReference>
<evidence type="ECO:0000256" key="2">
    <source>
        <dbReference type="PIRSR" id="PIRSR634015-3"/>
    </source>
</evidence>